<evidence type="ECO:0000313" key="2">
    <source>
        <dbReference type="Proteomes" id="UP001304895"/>
    </source>
</evidence>
<dbReference type="AlphaFoldDB" id="A0AAN6UT23"/>
<reference evidence="1" key="1">
    <citation type="journal article" date="2023" name="Mol. Phylogenet. Evol.">
        <title>Genome-scale phylogeny and comparative genomics of the fungal order Sordariales.</title>
        <authorList>
            <person name="Hensen N."/>
            <person name="Bonometti L."/>
            <person name="Westerberg I."/>
            <person name="Brannstrom I.O."/>
            <person name="Guillou S."/>
            <person name="Cros-Aarteil S."/>
            <person name="Calhoun S."/>
            <person name="Haridas S."/>
            <person name="Kuo A."/>
            <person name="Mondo S."/>
            <person name="Pangilinan J."/>
            <person name="Riley R."/>
            <person name="LaButti K."/>
            <person name="Andreopoulos B."/>
            <person name="Lipzen A."/>
            <person name="Chen C."/>
            <person name="Yan M."/>
            <person name="Daum C."/>
            <person name="Ng V."/>
            <person name="Clum A."/>
            <person name="Steindorff A."/>
            <person name="Ohm R.A."/>
            <person name="Martin F."/>
            <person name="Silar P."/>
            <person name="Natvig D.O."/>
            <person name="Lalanne C."/>
            <person name="Gautier V."/>
            <person name="Ament-Velasquez S.L."/>
            <person name="Kruys A."/>
            <person name="Hutchinson M.I."/>
            <person name="Powell A.J."/>
            <person name="Barry K."/>
            <person name="Miller A.N."/>
            <person name="Grigoriev I.V."/>
            <person name="Debuchy R."/>
            <person name="Gladieux P."/>
            <person name="Hiltunen Thoren M."/>
            <person name="Johannesson H."/>
        </authorList>
    </citation>
    <scope>NUCLEOTIDE SEQUENCE</scope>
    <source>
        <strain evidence="1">CBS 123565</strain>
    </source>
</reference>
<comment type="caution">
    <text evidence="1">The sequence shown here is derived from an EMBL/GenBank/DDBJ whole genome shotgun (WGS) entry which is preliminary data.</text>
</comment>
<keyword evidence="2" id="KW-1185">Reference proteome</keyword>
<evidence type="ECO:0000313" key="1">
    <source>
        <dbReference type="EMBL" id="KAK4138538.1"/>
    </source>
</evidence>
<dbReference type="Proteomes" id="UP001304895">
    <property type="component" value="Unassembled WGS sequence"/>
</dbReference>
<sequence length="207" mass="22609">MNSQSTGYDIYTDVPGKACRFCDVVDTDLSLSQAINSTSRAQIFVDVLSVDGDGFIRGQRLPCRDSALCKARHHRLGGPLPRIGSRVPMTHPISKLHPLFCILPRTPVSPTQRLHSALHNDTKRIPSHLSHHQRLVLQAVLSGLPTHTPTASLDPDPLPPRPAKRKRKACALLLSAPVSAAWSCSKMGIALRVGGPLFNRHEHPPSE</sequence>
<protein>
    <submittedName>
        <fullName evidence="1">Uncharacterized protein</fullName>
    </submittedName>
</protein>
<proteinExistence type="predicted"/>
<accession>A0AAN6UT23</accession>
<organism evidence="1 2">
    <name type="scientific">Trichocladium antarcticum</name>
    <dbReference type="NCBI Taxonomy" id="1450529"/>
    <lineage>
        <taxon>Eukaryota</taxon>
        <taxon>Fungi</taxon>
        <taxon>Dikarya</taxon>
        <taxon>Ascomycota</taxon>
        <taxon>Pezizomycotina</taxon>
        <taxon>Sordariomycetes</taxon>
        <taxon>Sordariomycetidae</taxon>
        <taxon>Sordariales</taxon>
        <taxon>Chaetomiaceae</taxon>
        <taxon>Trichocladium</taxon>
    </lineage>
</organism>
<dbReference type="EMBL" id="MU853401">
    <property type="protein sequence ID" value="KAK4138538.1"/>
    <property type="molecule type" value="Genomic_DNA"/>
</dbReference>
<name>A0AAN6UT23_9PEZI</name>
<gene>
    <name evidence="1" type="ORF">BT67DRAFT_13222</name>
</gene>
<reference evidence="1" key="2">
    <citation type="submission" date="2023-05" db="EMBL/GenBank/DDBJ databases">
        <authorList>
            <consortium name="Lawrence Berkeley National Laboratory"/>
            <person name="Steindorff A."/>
            <person name="Hensen N."/>
            <person name="Bonometti L."/>
            <person name="Westerberg I."/>
            <person name="Brannstrom I.O."/>
            <person name="Guillou S."/>
            <person name="Cros-Aarteil S."/>
            <person name="Calhoun S."/>
            <person name="Haridas S."/>
            <person name="Kuo A."/>
            <person name="Mondo S."/>
            <person name="Pangilinan J."/>
            <person name="Riley R."/>
            <person name="Labutti K."/>
            <person name="Andreopoulos B."/>
            <person name="Lipzen A."/>
            <person name="Chen C."/>
            <person name="Yanf M."/>
            <person name="Daum C."/>
            <person name="Ng V."/>
            <person name="Clum A."/>
            <person name="Ohm R."/>
            <person name="Martin F."/>
            <person name="Silar P."/>
            <person name="Natvig D."/>
            <person name="Lalanne C."/>
            <person name="Gautier V."/>
            <person name="Ament-Velasquez S.L."/>
            <person name="Kruys A."/>
            <person name="Hutchinson M.I."/>
            <person name="Powell A.J."/>
            <person name="Barry K."/>
            <person name="Miller A.N."/>
            <person name="Grigoriev I.V."/>
            <person name="Debuchy R."/>
            <person name="Gladieux P."/>
            <person name="Thoren M.H."/>
            <person name="Johannesson H."/>
        </authorList>
    </citation>
    <scope>NUCLEOTIDE SEQUENCE</scope>
    <source>
        <strain evidence="1">CBS 123565</strain>
    </source>
</reference>